<feature type="transmembrane region" description="Helical" evidence="5">
    <location>
        <begin position="204"/>
        <end position="223"/>
    </location>
</feature>
<dbReference type="SUPFAM" id="SSF103481">
    <property type="entry name" value="Multidrug resistance efflux transporter EmrE"/>
    <property type="match status" value="2"/>
</dbReference>
<feature type="transmembrane region" description="Helical" evidence="5">
    <location>
        <begin position="121"/>
        <end position="142"/>
    </location>
</feature>
<feature type="transmembrane region" description="Helical" evidence="5">
    <location>
        <begin position="66"/>
        <end position="84"/>
    </location>
</feature>
<feature type="domain" description="EamA" evidence="6">
    <location>
        <begin position="39"/>
        <end position="163"/>
    </location>
</feature>
<keyword evidence="2 5" id="KW-0812">Transmembrane</keyword>
<feature type="transmembrane region" description="Helical" evidence="5">
    <location>
        <begin position="235"/>
        <end position="259"/>
    </location>
</feature>
<evidence type="ECO:0000259" key="6">
    <source>
        <dbReference type="Pfam" id="PF00892"/>
    </source>
</evidence>
<comment type="subcellular location">
    <subcellularLocation>
        <location evidence="1">Membrane</location>
        <topology evidence="1">Multi-pass membrane protein</topology>
    </subcellularLocation>
</comment>
<dbReference type="Proteomes" id="UP000004682">
    <property type="component" value="Unassembled WGS sequence"/>
</dbReference>
<feature type="transmembrane region" description="Helical" evidence="5">
    <location>
        <begin position="96"/>
        <end position="115"/>
    </location>
</feature>
<dbReference type="PANTHER" id="PTHR32322">
    <property type="entry name" value="INNER MEMBRANE TRANSPORTER"/>
    <property type="match status" value="1"/>
</dbReference>
<organism evidence="7 8">
    <name type="scientific">Burkholderia humptydooensis MSMB43</name>
    <dbReference type="NCBI Taxonomy" id="441157"/>
    <lineage>
        <taxon>Bacteria</taxon>
        <taxon>Pseudomonadati</taxon>
        <taxon>Pseudomonadota</taxon>
        <taxon>Betaproteobacteria</taxon>
        <taxon>Burkholderiales</taxon>
        <taxon>Burkholderiaceae</taxon>
        <taxon>Burkholderia</taxon>
        <taxon>pseudomallei group</taxon>
    </lineage>
</organism>
<evidence type="ECO:0000313" key="8">
    <source>
        <dbReference type="Proteomes" id="UP000004682"/>
    </source>
</evidence>
<name>A0ABN0GCY0_9BURK</name>
<proteinExistence type="predicted"/>
<dbReference type="InterPro" id="IPR050638">
    <property type="entry name" value="AA-Vitamin_Transporters"/>
</dbReference>
<gene>
    <name evidence="7" type="ORF">A33K_13741</name>
</gene>
<feature type="transmembrane region" description="Helical" evidence="5">
    <location>
        <begin position="39"/>
        <end position="60"/>
    </location>
</feature>
<keyword evidence="8" id="KW-1185">Reference proteome</keyword>
<dbReference type="Pfam" id="PF00892">
    <property type="entry name" value="EamA"/>
    <property type="match status" value="2"/>
</dbReference>
<evidence type="ECO:0000256" key="3">
    <source>
        <dbReference type="ARBA" id="ARBA00022989"/>
    </source>
</evidence>
<dbReference type="EMBL" id="JH692061">
    <property type="protein sequence ID" value="EIP90154.1"/>
    <property type="molecule type" value="Genomic_DNA"/>
</dbReference>
<evidence type="ECO:0000256" key="4">
    <source>
        <dbReference type="ARBA" id="ARBA00023136"/>
    </source>
</evidence>
<keyword evidence="4 5" id="KW-0472">Membrane</keyword>
<reference evidence="8" key="1">
    <citation type="journal article" date="2012" name="J. Bacteriol.">
        <title>Revised Genome Sequence of Burkholderia thailandensis MSMB43 with Improved Annotation.</title>
        <authorList>
            <person name="Zhuo Y."/>
            <person name="Liu L."/>
            <person name="Wang Q."/>
            <person name="Liu X."/>
            <person name="Ren B."/>
            <person name="Liu M."/>
            <person name="Ni P."/>
            <person name="Cheng Y.Q."/>
            <person name="Zhang L."/>
        </authorList>
    </citation>
    <scope>NUCLEOTIDE SEQUENCE [LARGE SCALE GENOMIC DNA]</scope>
    <source>
        <strain evidence="8">MSMB43</strain>
    </source>
</reference>
<protein>
    <recommendedName>
        <fullName evidence="6">EamA domain-containing protein</fullName>
    </recommendedName>
</protein>
<feature type="transmembrane region" description="Helical" evidence="5">
    <location>
        <begin position="271"/>
        <end position="291"/>
    </location>
</feature>
<dbReference type="InterPro" id="IPR000620">
    <property type="entry name" value="EamA_dom"/>
</dbReference>
<sequence>MRRRALAARGAGCTLRETPVDSAVRAKKTEETTMAPKDLLLALVVILAWGVNFVVIKVGLHGVPPMLLGGLRFLLAAVPAVFFVRRPQIPWRLLALYGSTILLGQFVFLFSAMYVGMPAGLASLVLQAQAFFTLFFAMLVLGERLRARNLAGLAIAAAGLVAIAVQGGRGMTLAGFLLTIGAAALWALGNVVTKKVGKVDLVSLVVWASLVPPVPFFTLSYWFEGPRRIEAALTSLSGASIFAIVYLAFVATLLGYGLWSRLLSRYPAGQVAPFSLLVPIVGLASSALLLGERLTPAQLAGAALVMAGLAVNVFGDRVARRFFAAAS</sequence>
<evidence type="ECO:0000256" key="2">
    <source>
        <dbReference type="ARBA" id="ARBA00022692"/>
    </source>
</evidence>
<accession>A0ABN0GCY0</accession>
<feature type="domain" description="EamA" evidence="6">
    <location>
        <begin position="174"/>
        <end position="313"/>
    </location>
</feature>
<dbReference type="Gene3D" id="1.10.3730.20">
    <property type="match status" value="1"/>
</dbReference>
<evidence type="ECO:0000313" key="7">
    <source>
        <dbReference type="EMBL" id="EIP90154.1"/>
    </source>
</evidence>
<keyword evidence="3 5" id="KW-1133">Transmembrane helix</keyword>
<feature type="transmembrane region" description="Helical" evidence="5">
    <location>
        <begin position="297"/>
        <end position="315"/>
    </location>
</feature>
<evidence type="ECO:0000256" key="5">
    <source>
        <dbReference type="SAM" id="Phobius"/>
    </source>
</evidence>
<feature type="transmembrane region" description="Helical" evidence="5">
    <location>
        <begin position="149"/>
        <end position="167"/>
    </location>
</feature>
<evidence type="ECO:0000256" key="1">
    <source>
        <dbReference type="ARBA" id="ARBA00004141"/>
    </source>
</evidence>
<dbReference type="InterPro" id="IPR037185">
    <property type="entry name" value="EmrE-like"/>
</dbReference>
<feature type="transmembrane region" description="Helical" evidence="5">
    <location>
        <begin position="173"/>
        <end position="192"/>
    </location>
</feature>
<dbReference type="PANTHER" id="PTHR32322:SF9">
    <property type="entry name" value="AMINO-ACID METABOLITE EFFLUX PUMP-RELATED"/>
    <property type="match status" value="1"/>
</dbReference>